<evidence type="ECO:0000259" key="2">
    <source>
        <dbReference type="Pfam" id="PF26610"/>
    </source>
</evidence>
<feature type="chain" id="PRO_5043851892" description="YbbD head domain-containing protein" evidence="1">
    <location>
        <begin position="25"/>
        <end position="154"/>
    </location>
</feature>
<dbReference type="PROSITE" id="PS51257">
    <property type="entry name" value="PROKAR_LIPOPROTEIN"/>
    <property type="match status" value="1"/>
</dbReference>
<dbReference type="RefSeq" id="WP_096381282.1">
    <property type="nucleotide sequence ID" value="NZ_AP014940.1"/>
</dbReference>
<evidence type="ECO:0000313" key="3">
    <source>
        <dbReference type="EMBL" id="BAV99888.1"/>
    </source>
</evidence>
<feature type="signal peptide" evidence="1">
    <location>
        <begin position="1"/>
        <end position="24"/>
    </location>
</feature>
<feature type="domain" description="YbbD head" evidence="2">
    <location>
        <begin position="30"/>
        <end position="79"/>
    </location>
</feature>
<dbReference type="EMBL" id="AP014940">
    <property type="protein sequence ID" value="BAV99888.1"/>
    <property type="molecule type" value="Genomic_DNA"/>
</dbReference>
<protein>
    <recommendedName>
        <fullName evidence="2">YbbD head domain-containing protein</fullName>
    </recommendedName>
</protein>
<gene>
    <name evidence="3" type="ORF">LEN_4401</name>
</gene>
<keyword evidence="1" id="KW-0732">Signal</keyword>
<dbReference type="Proteomes" id="UP000218824">
    <property type="component" value="Chromosome"/>
</dbReference>
<reference evidence="3 4" key="1">
    <citation type="journal article" date="2017" name="DNA Res.">
        <title>Complete genome sequence and expression profile of the commercial lytic enzyme producer Lysobacter enzymogenes M497-1.</title>
        <authorList>
            <person name="Takami H."/>
            <person name="Toyoda A."/>
            <person name="Uchiyama I."/>
            <person name="Itoh T."/>
            <person name="Takaki Y."/>
            <person name="Arai W."/>
            <person name="Nishi S."/>
            <person name="Kawai M."/>
            <person name="Shinya K."/>
            <person name="Ikeda H."/>
        </authorList>
    </citation>
    <scope>NUCLEOTIDE SEQUENCE [LARGE SCALE GENOMIC DNA]</scope>
    <source>
        <strain evidence="3 4">M497-1</strain>
    </source>
</reference>
<evidence type="ECO:0000256" key="1">
    <source>
        <dbReference type="SAM" id="SignalP"/>
    </source>
</evidence>
<dbReference type="InterPro" id="IPR058827">
    <property type="entry name" value="YbbD_head"/>
</dbReference>
<dbReference type="Pfam" id="PF26610">
    <property type="entry name" value="YbbD_head"/>
    <property type="match status" value="1"/>
</dbReference>
<proteinExistence type="predicted"/>
<accession>A0AAU9AU43</accession>
<evidence type="ECO:0000313" key="4">
    <source>
        <dbReference type="Proteomes" id="UP000218824"/>
    </source>
</evidence>
<dbReference type="GeneID" id="83066190"/>
<dbReference type="KEGG" id="lem:LEN_4401"/>
<sequence length="154" mass="16718">MDRHRSACRIAFGFAVAASLVALVAGCSGETLDAAYADRSEAAAAGAIERGWIPRWLPADATALHEAHELDGNRSALAFALPGVPRWTPPSSCRPAPVEAFAPPLFERGWIPDTRDGYDHYRCDDEAETSPPLVAALALRRDGRHALFWRSPVR</sequence>
<dbReference type="AlphaFoldDB" id="A0AAU9AU43"/>
<name>A0AAU9AU43_LYSEN</name>
<organism evidence="3 4">
    <name type="scientific">Lysobacter enzymogenes</name>
    <dbReference type="NCBI Taxonomy" id="69"/>
    <lineage>
        <taxon>Bacteria</taxon>
        <taxon>Pseudomonadati</taxon>
        <taxon>Pseudomonadota</taxon>
        <taxon>Gammaproteobacteria</taxon>
        <taxon>Lysobacterales</taxon>
        <taxon>Lysobacteraceae</taxon>
        <taxon>Lysobacter</taxon>
    </lineage>
</organism>